<organism evidence="2 3">
    <name type="scientific">Raphidocelis subcapitata</name>
    <dbReference type="NCBI Taxonomy" id="307507"/>
    <lineage>
        <taxon>Eukaryota</taxon>
        <taxon>Viridiplantae</taxon>
        <taxon>Chlorophyta</taxon>
        <taxon>core chlorophytes</taxon>
        <taxon>Chlorophyceae</taxon>
        <taxon>CS clade</taxon>
        <taxon>Sphaeropleales</taxon>
        <taxon>Selenastraceae</taxon>
        <taxon>Raphidocelis</taxon>
    </lineage>
</organism>
<dbReference type="AlphaFoldDB" id="A0A2V0PKW2"/>
<feature type="region of interest" description="Disordered" evidence="1">
    <location>
        <begin position="556"/>
        <end position="589"/>
    </location>
</feature>
<evidence type="ECO:0000256" key="1">
    <source>
        <dbReference type="SAM" id="MobiDB-lite"/>
    </source>
</evidence>
<dbReference type="Proteomes" id="UP000247498">
    <property type="component" value="Unassembled WGS sequence"/>
</dbReference>
<feature type="region of interest" description="Disordered" evidence="1">
    <location>
        <begin position="38"/>
        <end position="147"/>
    </location>
</feature>
<name>A0A2V0PKW2_9CHLO</name>
<comment type="caution">
    <text evidence="2">The sequence shown here is derived from an EMBL/GenBank/DDBJ whole genome shotgun (WGS) entry which is preliminary data.</text>
</comment>
<evidence type="ECO:0000313" key="2">
    <source>
        <dbReference type="EMBL" id="GBG00357.1"/>
    </source>
</evidence>
<evidence type="ECO:0000313" key="3">
    <source>
        <dbReference type="Proteomes" id="UP000247498"/>
    </source>
</evidence>
<sequence>MAATLEGAGWPISHATHLEACAPLSLAAPPTPVVRWCPADHSPPHADSPGAAAAAAAAAGRGEAMPAAGGMPPAGRRTRSRVDLAAEDASYQESADSPGSESDTDRGDSQKRRKALAKSRAKAAAAPKKAGRSGSSGRLTLRRTGSQTQVTAAAAGAGADWPAAYGAAAWSPDAGVGGALLLNASLFGGGGGLGALAGSCGSHLDLAGGFAPIGTTAGAAIGAALDRTLSAPPAGEFDGGDWGLSGRALGRAPSLTGLAGLVPASCGPSGSPEAGAAHPDVASMPSQQLIALLERTSSRLRAHLRACAAAGLDARAALAAPVAGAPGVAPASAPSLVRMRRLLSDELQRRRDELLAQQDRIAVALGACCGPALSSGGGPAISRAASAPVLPRAAPDLEGLMHFDAWAQAGDGGALCDAGGRARPRPVASVWGSVDAGAFAGGAAACASGAEGMLLPQLSSMHSTSSPADAGAHPHAAALGAPPGHACAAASPALPSVAPAGGGADDCGAAAAAAEADNMFADVDCFLDDVMAFAVDDDAVCDGWLPALEHLELASPTGAPPSFPELHDASPQPRCEAPPPPAAAAPLASPQPALVPCAPPRGSASPSQCAAAAAAAAMEGGGGYAGAVAAARAAAADPTGGAGNDVLPPNAREMLRRKLDSMLVAHEAARAEIEAELQQQNARVAGSLASSEVAPAQAARLVGLLEQRNRERLDALGEEQRQQLLAFRSTVLQLQRKAAERLAHASLPAAPGVWADAAAGGLLPRLPSSGRLAPCDSAQSGGPPPGPHWGGTASPGLPRPASGLSFTAGGGPSPLLLLQPAAWGWDAADAAARARDHSLMHV</sequence>
<dbReference type="EMBL" id="BDRX01000214">
    <property type="protein sequence ID" value="GBG00357.1"/>
    <property type="molecule type" value="Genomic_DNA"/>
</dbReference>
<feature type="compositionally biased region" description="Polar residues" evidence="1">
    <location>
        <begin position="91"/>
        <end position="101"/>
    </location>
</feature>
<reference evidence="2 3" key="1">
    <citation type="journal article" date="2018" name="Sci. Rep.">
        <title>Raphidocelis subcapitata (=Pseudokirchneriella subcapitata) provides an insight into genome evolution and environmental adaptations in the Sphaeropleales.</title>
        <authorList>
            <person name="Suzuki S."/>
            <person name="Yamaguchi H."/>
            <person name="Nakajima N."/>
            <person name="Kawachi M."/>
        </authorList>
    </citation>
    <scope>NUCLEOTIDE SEQUENCE [LARGE SCALE GENOMIC DNA]</scope>
    <source>
        <strain evidence="2 3">NIES-35</strain>
    </source>
</reference>
<feature type="compositionally biased region" description="Low complexity" evidence="1">
    <location>
        <begin position="45"/>
        <end position="75"/>
    </location>
</feature>
<proteinExistence type="predicted"/>
<gene>
    <name evidence="2" type="ORF">Rsub_13089</name>
</gene>
<feature type="region of interest" description="Disordered" evidence="1">
    <location>
        <begin position="770"/>
        <end position="806"/>
    </location>
</feature>
<feature type="compositionally biased region" description="Basic residues" evidence="1">
    <location>
        <begin position="111"/>
        <end position="121"/>
    </location>
</feature>
<keyword evidence="3" id="KW-1185">Reference proteome</keyword>
<feature type="compositionally biased region" description="Low complexity" evidence="1">
    <location>
        <begin position="122"/>
        <end position="147"/>
    </location>
</feature>
<accession>A0A2V0PKW2</accession>
<dbReference type="STRING" id="307507.A0A2V0PKW2"/>
<dbReference type="InParanoid" id="A0A2V0PKW2"/>
<protein>
    <submittedName>
        <fullName evidence="2">Uncharacterized protein</fullName>
    </submittedName>
</protein>